<dbReference type="SMART" id="SM00062">
    <property type="entry name" value="PBPb"/>
    <property type="match status" value="1"/>
</dbReference>
<dbReference type="OrthoDB" id="5363083at2"/>
<organism evidence="4 5">
    <name type="scientific">Noviherbaspirillum saxi</name>
    <dbReference type="NCBI Taxonomy" id="2320863"/>
    <lineage>
        <taxon>Bacteria</taxon>
        <taxon>Pseudomonadati</taxon>
        <taxon>Pseudomonadota</taxon>
        <taxon>Betaproteobacteria</taxon>
        <taxon>Burkholderiales</taxon>
        <taxon>Oxalobacteraceae</taxon>
        <taxon>Noviherbaspirillum</taxon>
    </lineage>
</organism>
<dbReference type="Proteomes" id="UP000265955">
    <property type="component" value="Unassembled WGS sequence"/>
</dbReference>
<feature type="signal peptide" evidence="2">
    <location>
        <begin position="1"/>
        <end position="26"/>
    </location>
</feature>
<evidence type="ECO:0000256" key="2">
    <source>
        <dbReference type="SAM" id="SignalP"/>
    </source>
</evidence>
<reference evidence="5" key="1">
    <citation type="submission" date="2018-09" db="EMBL/GenBank/DDBJ databases">
        <authorList>
            <person name="Zhu H."/>
        </authorList>
    </citation>
    <scope>NUCLEOTIDE SEQUENCE [LARGE SCALE GENOMIC DNA]</scope>
    <source>
        <strain evidence="5">K1R23-30</strain>
    </source>
</reference>
<feature type="domain" description="Solute-binding protein family 3/N-terminal" evidence="3">
    <location>
        <begin position="38"/>
        <end position="272"/>
    </location>
</feature>
<dbReference type="SUPFAM" id="SSF53850">
    <property type="entry name" value="Periplasmic binding protein-like II"/>
    <property type="match status" value="1"/>
</dbReference>
<evidence type="ECO:0000313" key="4">
    <source>
        <dbReference type="EMBL" id="RJF99331.1"/>
    </source>
</evidence>
<keyword evidence="5" id="KW-1185">Reference proteome</keyword>
<dbReference type="Gene3D" id="3.40.190.10">
    <property type="entry name" value="Periplasmic binding protein-like II"/>
    <property type="match status" value="2"/>
</dbReference>
<keyword evidence="1 2" id="KW-0732">Signal</keyword>
<dbReference type="Pfam" id="PF00497">
    <property type="entry name" value="SBP_bac_3"/>
    <property type="match status" value="1"/>
</dbReference>
<dbReference type="EMBL" id="QYUO01000001">
    <property type="protein sequence ID" value="RJF99331.1"/>
    <property type="molecule type" value="Genomic_DNA"/>
</dbReference>
<sequence length="277" mass="30241">MKKIQHIAAGVLATAMFGLSASCAVAGETLNTVLKTKELKVATNSDYAPQAFMNKNNQLDGFDVDVAKEIATRLGAKASFVTPGWEIMTAGRWSGRWHMVVGSVTPTKKRAEVLDFPAVYYFTPAVFAVHKESKAQKVSDLNDKTIGVVSASTFQGYVDRKLVIDAVDTPKFEYQVTTKKVRGYGDANELVDLAMGDGVRLDAVLQSLPTIKAAIDKGMPLKMLDKPVFYEPLAIATDKGDKEFNDKVAEIVAAMKKDGTLKKLSEKWYGIDYTTAQ</sequence>
<dbReference type="RefSeq" id="WP_119769271.1">
    <property type="nucleotide sequence ID" value="NZ_QYUO01000001.1"/>
</dbReference>
<evidence type="ECO:0000256" key="1">
    <source>
        <dbReference type="ARBA" id="ARBA00022729"/>
    </source>
</evidence>
<protein>
    <submittedName>
        <fullName evidence="4">Amino acid ABC transporter substrate-binding protein</fullName>
    </submittedName>
</protein>
<dbReference type="PANTHER" id="PTHR35936">
    <property type="entry name" value="MEMBRANE-BOUND LYTIC MUREIN TRANSGLYCOSYLASE F"/>
    <property type="match status" value="1"/>
</dbReference>
<name>A0A3A3FYQ2_9BURK</name>
<dbReference type="AlphaFoldDB" id="A0A3A3FYQ2"/>
<feature type="chain" id="PRO_5017266908" evidence="2">
    <location>
        <begin position="27"/>
        <end position="277"/>
    </location>
</feature>
<gene>
    <name evidence="4" type="ORF">D3871_12970</name>
</gene>
<evidence type="ECO:0000313" key="5">
    <source>
        <dbReference type="Proteomes" id="UP000265955"/>
    </source>
</evidence>
<dbReference type="PROSITE" id="PS51257">
    <property type="entry name" value="PROKAR_LIPOPROTEIN"/>
    <property type="match status" value="1"/>
</dbReference>
<comment type="caution">
    <text evidence="4">The sequence shown here is derived from an EMBL/GenBank/DDBJ whole genome shotgun (WGS) entry which is preliminary data.</text>
</comment>
<evidence type="ECO:0000259" key="3">
    <source>
        <dbReference type="SMART" id="SM00062"/>
    </source>
</evidence>
<dbReference type="InterPro" id="IPR001638">
    <property type="entry name" value="Solute-binding_3/MltF_N"/>
</dbReference>
<dbReference type="PANTHER" id="PTHR35936:SF19">
    <property type="entry name" value="AMINO-ACID-BINDING PROTEIN YXEM-RELATED"/>
    <property type="match status" value="1"/>
</dbReference>
<proteinExistence type="predicted"/>
<accession>A0A3A3FYQ2</accession>